<feature type="transmembrane region" description="Helical" evidence="12">
    <location>
        <begin position="82"/>
        <end position="101"/>
    </location>
</feature>
<dbReference type="PIRSF" id="PIRSF000267">
    <property type="entry name" value="Cyt_oxidse_sub2"/>
    <property type="match status" value="1"/>
</dbReference>
<keyword evidence="10" id="KW-0408">Iron</keyword>
<dbReference type="Pfam" id="PF02322">
    <property type="entry name" value="Cyt_bd_oxida_II"/>
    <property type="match status" value="1"/>
</dbReference>
<evidence type="ECO:0000256" key="4">
    <source>
        <dbReference type="ARBA" id="ARBA00022475"/>
    </source>
</evidence>
<dbReference type="GO" id="GO:0005886">
    <property type="term" value="C:plasma membrane"/>
    <property type="evidence" value="ECO:0007669"/>
    <property type="project" value="UniProtKB-SubCell"/>
</dbReference>
<keyword evidence="6 12" id="KW-0812">Transmembrane</keyword>
<dbReference type="PANTHER" id="PTHR43141">
    <property type="entry name" value="CYTOCHROME BD2 SUBUNIT II"/>
    <property type="match status" value="1"/>
</dbReference>
<comment type="caution">
    <text evidence="13">The sequence shown here is derived from an EMBL/GenBank/DDBJ whole genome shotgun (WGS) entry which is preliminary data.</text>
</comment>
<evidence type="ECO:0000256" key="9">
    <source>
        <dbReference type="ARBA" id="ARBA00022989"/>
    </source>
</evidence>
<evidence type="ECO:0000313" key="13">
    <source>
        <dbReference type="EMBL" id="RDB56564.1"/>
    </source>
</evidence>
<dbReference type="Proteomes" id="UP000253792">
    <property type="component" value="Unassembled WGS sequence"/>
</dbReference>
<keyword evidence="8" id="KW-0249">Electron transport</keyword>
<evidence type="ECO:0000256" key="3">
    <source>
        <dbReference type="ARBA" id="ARBA00022448"/>
    </source>
</evidence>
<keyword evidence="14" id="KW-1185">Reference proteome</keyword>
<dbReference type="InterPro" id="IPR003317">
    <property type="entry name" value="Cyt-d_oxidase_su2"/>
</dbReference>
<evidence type="ECO:0000256" key="10">
    <source>
        <dbReference type="ARBA" id="ARBA00023004"/>
    </source>
</evidence>
<evidence type="ECO:0000256" key="11">
    <source>
        <dbReference type="ARBA" id="ARBA00023136"/>
    </source>
</evidence>
<accession>A0A369LBL5</accession>
<dbReference type="GO" id="GO:0070069">
    <property type="term" value="C:cytochrome complex"/>
    <property type="evidence" value="ECO:0007669"/>
    <property type="project" value="TreeGrafter"/>
</dbReference>
<feature type="transmembrane region" description="Helical" evidence="12">
    <location>
        <begin position="305"/>
        <end position="325"/>
    </location>
</feature>
<dbReference type="GO" id="GO:0009055">
    <property type="term" value="F:electron transfer activity"/>
    <property type="evidence" value="ECO:0007669"/>
    <property type="project" value="TreeGrafter"/>
</dbReference>
<comment type="subcellular location">
    <subcellularLocation>
        <location evidence="1">Cell membrane</location>
        <topology evidence="1">Multi-pass membrane protein</topology>
    </subcellularLocation>
</comment>
<dbReference type="STRING" id="1034345.GCA_000236865_00821"/>
<proteinExistence type="inferred from homology"/>
<gene>
    <name evidence="13" type="primary">cydB</name>
    <name evidence="13" type="ORF">C1880_01965</name>
</gene>
<evidence type="ECO:0000256" key="5">
    <source>
        <dbReference type="ARBA" id="ARBA00022617"/>
    </source>
</evidence>
<evidence type="ECO:0000256" key="7">
    <source>
        <dbReference type="ARBA" id="ARBA00022723"/>
    </source>
</evidence>
<feature type="transmembrane region" description="Helical" evidence="12">
    <location>
        <begin position="203"/>
        <end position="224"/>
    </location>
</feature>
<evidence type="ECO:0000256" key="1">
    <source>
        <dbReference type="ARBA" id="ARBA00004651"/>
    </source>
</evidence>
<dbReference type="NCBIfam" id="TIGR00203">
    <property type="entry name" value="cydB"/>
    <property type="match status" value="1"/>
</dbReference>
<feature type="transmembrane region" description="Helical" evidence="12">
    <location>
        <begin position="6"/>
        <end position="36"/>
    </location>
</feature>
<dbReference type="PANTHER" id="PTHR43141:SF5">
    <property type="entry name" value="CYTOCHROME BD-I UBIQUINOL OXIDASE SUBUNIT 2"/>
    <property type="match status" value="1"/>
</dbReference>
<evidence type="ECO:0000256" key="12">
    <source>
        <dbReference type="SAM" id="Phobius"/>
    </source>
</evidence>
<reference evidence="13 14" key="1">
    <citation type="journal article" date="2018" name="Elife">
        <title>Discovery and characterization of a prevalent human gut bacterial enzyme sufficient for the inactivation of a family of plant toxins.</title>
        <authorList>
            <person name="Koppel N."/>
            <person name="Bisanz J.E."/>
            <person name="Pandelia M.E."/>
            <person name="Turnbaugh P.J."/>
            <person name="Balskus E.P."/>
        </authorList>
    </citation>
    <scope>NUCLEOTIDE SEQUENCE [LARGE SCALE GENOMIC DNA]</scope>
    <source>
        <strain evidence="14">anaerobia AP69FAA</strain>
    </source>
</reference>
<evidence type="ECO:0000256" key="6">
    <source>
        <dbReference type="ARBA" id="ARBA00022692"/>
    </source>
</evidence>
<keyword evidence="3" id="KW-0813">Transport</keyword>
<dbReference type="GO" id="GO:0019646">
    <property type="term" value="P:aerobic electron transport chain"/>
    <property type="evidence" value="ECO:0007669"/>
    <property type="project" value="TreeGrafter"/>
</dbReference>
<dbReference type="OrthoDB" id="9776710at2"/>
<keyword evidence="9 12" id="KW-1133">Transmembrane helix</keyword>
<dbReference type="EMBL" id="PPTP01000002">
    <property type="protein sequence ID" value="RDB56564.1"/>
    <property type="molecule type" value="Genomic_DNA"/>
</dbReference>
<keyword evidence="4" id="KW-1003">Cell membrane</keyword>
<evidence type="ECO:0000313" key="14">
    <source>
        <dbReference type="Proteomes" id="UP000253792"/>
    </source>
</evidence>
<feature type="transmembrane region" description="Helical" evidence="12">
    <location>
        <begin position="113"/>
        <end position="140"/>
    </location>
</feature>
<dbReference type="RefSeq" id="WP_114620100.1">
    <property type="nucleotide sequence ID" value="NZ_PPTP01000002.1"/>
</dbReference>
<dbReference type="GO" id="GO:0046872">
    <property type="term" value="F:metal ion binding"/>
    <property type="evidence" value="ECO:0007669"/>
    <property type="project" value="UniProtKB-KW"/>
</dbReference>
<feature type="transmembrane region" description="Helical" evidence="12">
    <location>
        <begin position="230"/>
        <end position="249"/>
    </location>
</feature>
<evidence type="ECO:0000256" key="8">
    <source>
        <dbReference type="ARBA" id="ARBA00022982"/>
    </source>
</evidence>
<keyword evidence="7" id="KW-0479">Metal-binding</keyword>
<evidence type="ECO:0000256" key="2">
    <source>
        <dbReference type="ARBA" id="ARBA00007543"/>
    </source>
</evidence>
<feature type="transmembrane region" description="Helical" evidence="12">
    <location>
        <begin position="160"/>
        <end position="182"/>
    </location>
</feature>
<organism evidence="13 14">
    <name type="scientific">Senegalimassilia anaerobia</name>
    <dbReference type="NCBI Taxonomy" id="1473216"/>
    <lineage>
        <taxon>Bacteria</taxon>
        <taxon>Bacillati</taxon>
        <taxon>Actinomycetota</taxon>
        <taxon>Coriobacteriia</taxon>
        <taxon>Coriobacteriales</taxon>
        <taxon>Coriobacteriaceae</taxon>
        <taxon>Senegalimassilia</taxon>
    </lineage>
</organism>
<name>A0A369LBL5_9ACTN</name>
<protein>
    <submittedName>
        <fullName evidence="13">Cytochrome d ubiquinol oxidase subunit II</fullName>
    </submittedName>
</protein>
<dbReference type="GO" id="GO:0016682">
    <property type="term" value="F:oxidoreductase activity, acting on diphenols and related substances as donors, oxygen as acceptor"/>
    <property type="evidence" value="ECO:0007669"/>
    <property type="project" value="TreeGrafter"/>
</dbReference>
<keyword evidence="5" id="KW-0349">Heme</keyword>
<feature type="transmembrane region" description="Helical" evidence="12">
    <location>
        <begin position="256"/>
        <end position="278"/>
    </location>
</feature>
<comment type="similarity">
    <text evidence="2">Belongs to the cytochrome ubiquinol oxidase subunit 2 family.</text>
</comment>
<dbReference type="AlphaFoldDB" id="A0A369LBL5"/>
<keyword evidence="11 12" id="KW-0472">Membrane</keyword>
<sequence>MSALAVLWFFLIFVLIAGYFVLDGFDLGVGVLYRALAKDERERALVRRSIGPVWDGNEVWLLTAGGALFAAFPAAYATTFSGFYLAVMLVLFGLIVRAVSLEFRAHDPQWARAWDVCFTVGSLLPALLLGVALGNVIAGIPMAANGDYTGVPLLGLLSPFTLVAGLLGLTMCLSAGAAWVALKAPAGSAVHKRAAKLRVPCQVVALVLFAVATVLAFAVVKPVFAPGMLAAGVVIALVFLACVIASIALGRKGNDLVAFLLQSAAALCLVALAAVTLFPNLVVAAPGSVGASITLMSAASSDTSLAWMTGIACVGVPLVLAYHVIAYRVFRGRLDDKDVNY</sequence>